<comment type="caution">
    <text evidence="4">The sequence shown here is derived from an EMBL/GenBank/DDBJ whole genome shotgun (WGS) entry which is preliminary data.</text>
</comment>
<dbReference type="PANTHER" id="PTHR16222:SF24">
    <property type="entry name" value="ADP-RIBOSYLHYDROLASE ARH3"/>
    <property type="match status" value="1"/>
</dbReference>
<dbReference type="InterPro" id="IPR005502">
    <property type="entry name" value="Ribosyl_crysJ1"/>
</dbReference>
<proteinExistence type="inferred from homology"/>
<evidence type="ECO:0000313" key="5">
    <source>
        <dbReference type="Proteomes" id="UP000215459"/>
    </source>
</evidence>
<keyword evidence="5" id="KW-1185">Reference proteome</keyword>
<dbReference type="EMBL" id="NOWF01000005">
    <property type="protein sequence ID" value="OYD07635.1"/>
    <property type="molecule type" value="Genomic_DNA"/>
</dbReference>
<dbReference type="Pfam" id="PF03747">
    <property type="entry name" value="ADP_ribosyl_GH"/>
    <property type="match status" value="1"/>
</dbReference>
<feature type="binding site" evidence="3">
    <location>
        <position position="72"/>
    </location>
    <ligand>
        <name>Mg(2+)</name>
        <dbReference type="ChEBI" id="CHEBI:18420"/>
        <label>1</label>
    </ligand>
</feature>
<dbReference type="InterPro" id="IPR036705">
    <property type="entry name" value="Ribosyl_crysJ1_sf"/>
</dbReference>
<feature type="binding site" evidence="3">
    <location>
        <position position="310"/>
    </location>
    <ligand>
        <name>Mg(2+)</name>
        <dbReference type="ChEBI" id="CHEBI:18420"/>
        <label>1</label>
    </ligand>
</feature>
<comment type="cofactor">
    <cofactor evidence="3">
        <name>Mg(2+)</name>
        <dbReference type="ChEBI" id="CHEBI:18420"/>
    </cofactor>
    <text evidence="3">Binds 2 magnesium ions per subunit.</text>
</comment>
<feature type="binding site" evidence="3">
    <location>
        <position position="73"/>
    </location>
    <ligand>
        <name>Mg(2+)</name>
        <dbReference type="ChEBI" id="CHEBI:18420"/>
        <label>1</label>
    </ligand>
</feature>
<feature type="binding site" evidence="3">
    <location>
        <position position="71"/>
    </location>
    <ligand>
        <name>Mg(2+)</name>
        <dbReference type="ChEBI" id="CHEBI:18420"/>
        <label>1</label>
    </ligand>
</feature>
<dbReference type="GO" id="GO:0016787">
    <property type="term" value="F:hydrolase activity"/>
    <property type="evidence" value="ECO:0007669"/>
    <property type="project" value="UniProtKB-KW"/>
</dbReference>
<dbReference type="AlphaFoldDB" id="A0A235B7R8"/>
<dbReference type="GO" id="GO:0046872">
    <property type="term" value="F:metal ion binding"/>
    <property type="evidence" value="ECO:0007669"/>
    <property type="project" value="UniProtKB-KW"/>
</dbReference>
<sequence length="375" mass="41824">MDAGAEQMNDRKKGALLGLAWGDVLGCPVETWRKHEIRSVYGLFTDLPDTYPLSVIPERKKRKLRPPGLHSDDTQQALALLQVCLSHRGWNRLAWKEMLVQGWKREAWRGVGRNFVRAVQQMAKGRKVKVAGSPSAGMGAAMRVGPLGALFCKPEEQERLLRSVLESSLATHADGRAAIFAAVVAGAVAGFVRGESREESLKSLPRYAEEAEAFVTLLKQEGWKVENSTMLLSGPLREAIQWADEPVETMRENISNRARPQLQKGFTRAHPNQGFVLLGGLHGLLMAHRREADPRETLLSIIREGFDTDTVAAIAGTVLGARFGVDWVPDHRLVDKERIGGYAESLFTREVPETMDTFIRRERQLTREALEFQAI</sequence>
<dbReference type="OrthoDB" id="9761704at2"/>
<keyword evidence="3" id="KW-0460">Magnesium</keyword>
<dbReference type="PANTHER" id="PTHR16222">
    <property type="entry name" value="ADP-RIBOSYLGLYCOHYDROLASE"/>
    <property type="match status" value="1"/>
</dbReference>
<protein>
    <recommendedName>
        <fullName evidence="6">ADP-ribosylglycohydrolase</fullName>
    </recommendedName>
</protein>
<dbReference type="InterPro" id="IPR050792">
    <property type="entry name" value="ADP-ribosylglycohydrolase"/>
</dbReference>
<reference evidence="4 5" key="1">
    <citation type="submission" date="2017-07" db="EMBL/GenBank/DDBJ databases">
        <title>The genome sequence of Paludifilum halophilum highlights mechanisms for microbial adaptation to high salt environemnts.</title>
        <authorList>
            <person name="Belbahri L."/>
        </authorList>
    </citation>
    <scope>NUCLEOTIDE SEQUENCE [LARGE SCALE GENOMIC DNA]</scope>
    <source>
        <strain evidence="4 5">DSM 102817</strain>
    </source>
</reference>
<name>A0A235B7R8_9BACL</name>
<accession>A0A235B7R8</accession>
<evidence type="ECO:0000313" key="4">
    <source>
        <dbReference type="EMBL" id="OYD07635.1"/>
    </source>
</evidence>
<dbReference type="SUPFAM" id="SSF101478">
    <property type="entry name" value="ADP-ribosylglycohydrolase"/>
    <property type="match status" value="1"/>
</dbReference>
<comment type="similarity">
    <text evidence="1">Belongs to the ADP-ribosylglycohydrolase family.</text>
</comment>
<keyword evidence="2" id="KW-0378">Hydrolase</keyword>
<gene>
    <name evidence="4" type="ORF">CHM34_09135</name>
</gene>
<evidence type="ECO:0008006" key="6">
    <source>
        <dbReference type="Google" id="ProtNLM"/>
    </source>
</evidence>
<evidence type="ECO:0000256" key="3">
    <source>
        <dbReference type="PIRSR" id="PIRSR605502-1"/>
    </source>
</evidence>
<organism evidence="4 5">
    <name type="scientific">Paludifilum halophilum</name>
    <dbReference type="NCBI Taxonomy" id="1642702"/>
    <lineage>
        <taxon>Bacteria</taxon>
        <taxon>Bacillati</taxon>
        <taxon>Bacillota</taxon>
        <taxon>Bacilli</taxon>
        <taxon>Bacillales</taxon>
        <taxon>Thermoactinomycetaceae</taxon>
        <taxon>Paludifilum</taxon>
    </lineage>
</organism>
<dbReference type="Proteomes" id="UP000215459">
    <property type="component" value="Unassembled WGS sequence"/>
</dbReference>
<feature type="binding site" evidence="3">
    <location>
        <position position="307"/>
    </location>
    <ligand>
        <name>Mg(2+)</name>
        <dbReference type="ChEBI" id="CHEBI:18420"/>
        <label>1</label>
    </ligand>
</feature>
<evidence type="ECO:0000256" key="2">
    <source>
        <dbReference type="ARBA" id="ARBA00022801"/>
    </source>
</evidence>
<evidence type="ECO:0000256" key="1">
    <source>
        <dbReference type="ARBA" id="ARBA00010702"/>
    </source>
</evidence>
<feature type="binding site" evidence="3">
    <location>
        <position position="309"/>
    </location>
    <ligand>
        <name>Mg(2+)</name>
        <dbReference type="ChEBI" id="CHEBI:18420"/>
        <label>1</label>
    </ligand>
</feature>
<dbReference type="Gene3D" id="1.10.4080.10">
    <property type="entry name" value="ADP-ribosylation/Crystallin J1"/>
    <property type="match status" value="1"/>
</dbReference>
<keyword evidence="3" id="KW-0479">Metal-binding</keyword>